<name>A0A0C9T722_SPHS4</name>
<dbReference type="HOGENOM" id="CLU_1001740_0_0_1"/>
<dbReference type="Proteomes" id="UP000054279">
    <property type="component" value="Unassembled WGS sequence"/>
</dbReference>
<gene>
    <name evidence="1" type="ORF">M422DRAFT_274386</name>
</gene>
<keyword evidence="2" id="KW-1185">Reference proteome</keyword>
<accession>A0A0C9T722</accession>
<protein>
    <submittedName>
        <fullName evidence="1">Uncharacterized protein</fullName>
    </submittedName>
</protein>
<dbReference type="Gene3D" id="2.130.10.10">
    <property type="entry name" value="YVTN repeat-like/Quinoprotein amine dehydrogenase"/>
    <property type="match status" value="2"/>
</dbReference>
<dbReference type="EMBL" id="KN837459">
    <property type="protein sequence ID" value="KIJ24763.1"/>
    <property type="molecule type" value="Genomic_DNA"/>
</dbReference>
<evidence type="ECO:0000313" key="2">
    <source>
        <dbReference type="Proteomes" id="UP000054279"/>
    </source>
</evidence>
<dbReference type="AlphaFoldDB" id="A0A0C9T722"/>
<reference evidence="1 2" key="1">
    <citation type="submission" date="2014-06" db="EMBL/GenBank/DDBJ databases">
        <title>Evolutionary Origins and Diversification of the Mycorrhizal Mutualists.</title>
        <authorList>
            <consortium name="DOE Joint Genome Institute"/>
            <consortium name="Mycorrhizal Genomics Consortium"/>
            <person name="Kohler A."/>
            <person name="Kuo A."/>
            <person name="Nagy L.G."/>
            <person name="Floudas D."/>
            <person name="Copeland A."/>
            <person name="Barry K.W."/>
            <person name="Cichocki N."/>
            <person name="Veneault-Fourrey C."/>
            <person name="LaButti K."/>
            <person name="Lindquist E.A."/>
            <person name="Lipzen A."/>
            <person name="Lundell T."/>
            <person name="Morin E."/>
            <person name="Murat C."/>
            <person name="Riley R."/>
            <person name="Ohm R."/>
            <person name="Sun H."/>
            <person name="Tunlid A."/>
            <person name="Henrissat B."/>
            <person name="Grigoriev I.V."/>
            <person name="Hibbett D.S."/>
            <person name="Martin F."/>
        </authorList>
    </citation>
    <scope>NUCLEOTIDE SEQUENCE [LARGE SCALE GENOMIC DNA]</scope>
    <source>
        <strain evidence="1 2">SS14</strain>
    </source>
</reference>
<dbReference type="InterPro" id="IPR015943">
    <property type="entry name" value="WD40/YVTN_repeat-like_dom_sf"/>
</dbReference>
<sequence>MAEVYITESLGKGMGNGSAVQGAVRQDKMAVSTVKAGNEVRGTETSHACQRPKRQLALRAHSQVTSRYARDSDSMALWLLQNVSTAPVTCSRDKGALILGLTVQDTILSLSHGARGARRERNLITIEFWGGAELQIKNFLGWRLAPSITYLTSSHSQHQTTWIRFHQGALYKYSVTFGSEAAFHQLGNTWTNKDVVASLSLDGVLNVFDSRNGDGPVAFCMLSALPTPHPRILTSSLIQGPQKPITAATLVSSLPTFFTGPGDGRIHSLSVADDSCRH</sequence>
<evidence type="ECO:0000313" key="1">
    <source>
        <dbReference type="EMBL" id="KIJ24763.1"/>
    </source>
</evidence>
<proteinExistence type="predicted"/>
<organism evidence="1 2">
    <name type="scientific">Sphaerobolus stellatus (strain SS14)</name>
    <dbReference type="NCBI Taxonomy" id="990650"/>
    <lineage>
        <taxon>Eukaryota</taxon>
        <taxon>Fungi</taxon>
        <taxon>Dikarya</taxon>
        <taxon>Basidiomycota</taxon>
        <taxon>Agaricomycotina</taxon>
        <taxon>Agaricomycetes</taxon>
        <taxon>Phallomycetidae</taxon>
        <taxon>Geastrales</taxon>
        <taxon>Sphaerobolaceae</taxon>
        <taxon>Sphaerobolus</taxon>
    </lineage>
</organism>